<dbReference type="KEGG" id="bha:BH2298"/>
<dbReference type="STRING" id="272558.gene:10728196"/>
<organism evidence="2 3">
    <name type="scientific">Halalkalibacterium halodurans (strain ATCC BAA-125 / DSM 18197 / FERM 7344 / JCM 9153 / C-125)</name>
    <name type="common">Bacillus halodurans</name>
    <dbReference type="NCBI Taxonomy" id="272558"/>
    <lineage>
        <taxon>Bacteria</taxon>
        <taxon>Bacillati</taxon>
        <taxon>Bacillota</taxon>
        <taxon>Bacilli</taxon>
        <taxon>Bacillales</taxon>
        <taxon>Bacillaceae</taxon>
        <taxon>Halalkalibacterium (ex Joshi et al. 2022)</taxon>
    </lineage>
</organism>
<evidence type="ECO:0000313" key="3">
    <source>
        <dbReference type="Proteomes" id="UP000001258"/>
    </source>
</evidence>
<protein>
    <submittedName>
        <fullName evidence="2">BH2298 protein</fullName>
    </submittedName>
</protein>
<dbReference type="PIR" id="B83937">
    <property type="entry name" value="B83937"/>
</dbReference>
<reference evidence="2 3" key="1">
    <citation type="journal article" date="2000" name="Nucleic Acids Res.">
        <title>Complete genome sequence of the alkaliphilic bacterium Bacillus halodurans and genomic sequence comparison with Bacillus subtilis.</title>
        <authorList>
            <person name="Takami H."/>
            <person name="Nakasone K."/>
            <person name="Takaki Y."/>
            <person name="Maeno G."/>
            <person name="Sasaki R."/>
            <person name="Masui N."/>
            <person name="Fuji F."/>
            <person name="Hirama C."/>
            <person name="Nakamura Y."/>
            <person name="Ogasawara N."/>
            <person name="Kuhara S."/>
            <person name="Horikoshi K."/>
        </authorList>
    </citation>
    <scope>NUCLEOTIDE SEQUENCE [LARGE SCALE GENOMIC DNA]</scope>
    <source>
        <strain evidence="3">ATCC BAA-125 / DSM 18197 / FERM 7344 / JCM 9153 / C-125</strain>
    </source>
</reference>
<keyword evidence="3" id="KW-1185">Reference proteome</keyword>
<accession>Q9KAI9</accession>
<dbReference type="RefSeq" id="WP_010898454.1">
    <property type="nucleotide sequence ID" value="NC_002570.2"/>
</dbReference>
<gene>
    <name evidence="2" type="ordered locus">BH2298</name>
</gene>
<evidence type="ECO:0000256" key="1">
    <source>
        <dbReference type="SAM" id="MobiDB-lite"/>
    </source>
</evidence>
<sequence>MNQPTNKKVKNQEQGKEKKSRPIPTYAEMEVGKMGMKNKADEDAFFAKE</sequence>
<evidence type="ECO:0000313" key="2">
    <source>
        <dbReference type="EMBL" id="BAB06017.1"/>
    </source>
</evidence>
<dbReference type="EMBL" id="BA000004">
    <property type="protein sequence ID" value="BAB06017.1"/>
    <property type="molecule type" value="Genomic_DNA"/>
</dbReference>
<name>Q9KAI9_HALH5</name>
<feature type="region of interest" description="Disordered" evidence="1">
    <location>
        <begin position="1"/>
        <end position="31"/>
    </location>
</feature>
<dbReference type="HOGENOM" id="CLU_3132297_0_0_9"/>
<dbReference type="AlphaFoldDB" id="Q9KAI9"/>
<proteinExistence type="predicted"/>
<dbReference type="GeneID" id="87599675"/>
<dbReference type="Proteomes" id="UP000001258">
    <property type="component" value="Chromosome"/>
</dbReference>